<feature type="transmembrane region" description="Helical" evidence="6">
    <location>
        <begin position="336"/>
        <end position="358"/>
    </location>
</feature>
<dbReference type="GO" id="GO:0005774">
    <property type="term" value="C:vacuolar membrane"/>
    <property type="evidence" value="ECO:0007669"/>
    <property type="project" value="TreeGrafter"/>
</dbReference>
<feature type="transmembrane region" description="Helical" evidence="6">
    <location>
        <begin position="196"/>
        <end position="215"/>
    </location>
</feature>
<proteinExistence type="predicted"/>
<evidence type="ECO:0000256" key="1">
    <source>
        <dbReference type="ARBA" id="ARBA00004141"/>
    </source>
</evidence>
<name>A0AAU9UH23_EUPED</name>
<gene>
    <name evidence="8" type="ORF">EEDITHA_LOCUS13733</name>
</gene>
<evidence type="ECO:0000256" key="4">
    <source>
        <dbReference type="ARBA" id="ARBA00023136"/>
    </source>
</evidence>
<sequence length="470" mass="52698">MSSTPPWVEGNSLPRPTDIHYQNNDGRFHRGHHKYEIKATGDAAKNYDFIGARPPGKKTNVIESIGHLVKSCLGGGVMAIHESYKQCGLWTSVVLTVLLGIFVSYCMYILARSAQKIYGRVQVPAMSYPDLAQAALETGPFDKLKKYSKCFRYAVDFTICADLFGSCCVYQIMISRTIKQLVEGTDDISPEGNPPLRAYVAMLLIPCVLICMITSLKYLAPFSIVADVFILMVAGATIYYAVKMAELTPAEFPIFKTVPGLFEFMGVCVFSMEGVGVTLAIENSMEEPKKIPIVLAGGMSIVVCIVLTVGFFGYWGFGEKAKSPVTLNFPLEPFPIALKVMIALMIYVTFALNFWVPFDLVWYYIKQKYDPAKYWLWERVYRALFVFIITIIAVIFPAVTKFIGLLGSFCLSNMGFIYPAFIELCLDWRDPGLGVMMWRLWKFVLILIFGTVLCIVGTYSNAKELIEEVF</sequence>
<dbReference type="InterPro" id="IPR013057">
    <property type="entry name" value="AA_transpt_TM"/>
</dbReference>
<comment type="subcellular location">
    <subcellularLocation>
        <location evidence="1">Membrane</location>
        <topology evidence="1">Multi-pass membrane protein</topology>
    </subcellularLocation>
</comment>
<feature type="transmembrane region" description="Helical" evidence="6">
    <location>
        <begin position="262"/>
        <end position="281"/>
    </location>
</feature>
<feature type="transmembrane region" description="Helical" evidence="6">
    <location>
        <begin position="89"/>
        <end position="110"/>
    </location>
</feature>
<feature type="transmembrane region" description="Helical" evidence="6">
    <location>
        <begin position="153"/>
        <end position="173"/>
    </location>
</feature>
<protein>
    <recommendedName>
        <fullName evidence="7">Amino acid transporter transmembrane domain-containing protein</fullName>
    </recommendedName>
</protein>
<feature type="transmembrane region" description="Helical" evidence="6">
    <location>
        <begin position="379"/>
        <end position="399"/>
    </location>
</feature>
<evidence type="ECO:0000313" key="8">
    <source>
        <dbReference type="EMBL" id="CAH2098635.1"/>
    </source>
</evidence>
<feature type="transmembrane region" description="Helical" evidence="6">
    <location>
        <begin position="440"/>
        <end position="460"/>
    </location>
</feature>
<evidence type="ECO:0000256" key="2">
    <source>
        <dbReference type="ARBA" id="ARBA00022692"/>
    </source>
</evidence>
<evidence type="ECO:0000259" key="7">
    <source>
        <dbReference type="Pfam" id="PF01490"/>
    </source>
</evidence>
<feature type="transmembrane region" description="Helical" evidence="6">
    <location>
        <begin position="293"/>
        <end position="316"/>
    </location>
</feature>
<evidence type="ECO:0000313" key="9">
    <source>
        <dbReference type="Proteomes" id="UP001153954"/>
    </source>
</evidence>
<feature type="transmembrane region" description="Helical" evidence="6">
    <location>
        <begin position="222"/>
        <end position="242"/>
    </location>
</feature>
<organism evidence="8 9">
    <name type="scientific">Euphydryas editha</name>
    <name type="common">Edith's checkerspot</name>
    <dbReference type="NCBI Taxonomy" id="104508"/>
    <lineage>
        <taxon>Eukaryota</taxon>
        <taxon>Metazoa</taxon>
        <taxon>Ecdysozoa</taxon>
        <taxon>Arthropoda</taxon>
        <taxon>Hexapoda</taxon>
        <taxon>Insecta</taxon>
        <taxon>Pterygota</taxon>
        <taxon>Neoptera</taxon>
        <taxon>Endopterygota</taxon>
        <taxon>Lepidoptera</taxon>
        <taxon>Glossata</taxon>
        <taxon>Ditrysia</taxon>
        <taxon>Papilionoidea</taxon>
        <taxon>Nymphalidae</taxon>
        <taxon>Nymphalinae</taxon>
        <taxon>Euphydryas</taxon>
    </lineage>
</organism>
<evidence type="ECO:0000256" key="6">
    <source>
        <dbReference type="SAM" id="Phobius"/>
    </source>
</evidence>
<dbReference type="Proteomes" id="UP001153954">
    <property type="component" value="Unassembled WGS sequence"/>
</dbReference>
<evidence type="ECO:0000256" key="3">
    <source>
        <dbReference type="ARBA" id="ARBA00022989"/>
    </source>
</evidence>
<feature type="region of interest" description="Disordered" evidence="5">
    <location>
        <begin position="1"/>
        <end position="22"/>
    </location>
</feature>
<feature type="domain" description="Amino acid transporter transmembrane" evidence="7">
    <location>
        <begin position="58"/>
        <end position="459"/>
    </location>
</feature>
<keyword evidence="2 6" id="KW-0812">Transmembrane</keyword>
<reference evidence="8" key="1">
    <citation type="submission" date="2022-03" db="EMBL/GenBank/DDBJ databases">
        <authorList>
            <person name="Tunstrom K."/>
        </authorList>
    </citation>
    <scope>NUCLEOTIDE SEQUENCE</scope>
</reference>
<keyword evidence="9" id="KW-1185">Reference proteome</keyword>
<dbReference type="Pfam" id="PF01490">
    <property type="entry name" value="Aa_trans"/>
    <property type="match status" value="1"/>
</dbReference>
<comment type="caution">
    <text evidence="8">The sequence shown here is derived from an EMBL/GenBank/DDBJ whole genome shotgun (WGS) entry which is preliminary data.</text>
</comment>
<dbReference type="PANTHER" id="PTHR22950">
    <property type="entry name" value="AMINO ACID TRANSPORTER"/>
    <property type="match status" value="1"/>
</dbReference>
<keyword evidence="4 6" id="KW-0472">Membrane</keyword>
<evidence type="ECO:0000256" key="5">
    <source>
        <dbReference type="SAM" id="MobiDB-lite"/>
    </source>
</evidence>
<keyword evidence="3 6" id="KW-1133">Transmembrane helix</keyword>
<dbReference type="PANTHER" id="PTHR22950:SF349">
    <property type="entry name" value="AMINO ACID TRANSPORTER TRANSMEMBRANE DOMAIN-CONTAINING PROTEIN"/>
    <property type="match status" value="1"/>
</dbReference>
<dbReference type="GO" id="GO:0015179">
    <property type="term" value="F:L-amino acid transmembrane transporter activity"/>
    <property type="evidence" value="ECO:0007669"/>
    <property type="project" value="TreeGrafter"/>
</dbReference>
<accession>A0AAU9UH23</accession>
<dbReference type="AlphaFoldDB" id="A0AAU9UH23"/>
<dbReference type="EMBL" id="CAKOGL010000020">
    <property type="protein sequence ID" value="CAH2098635.1"/>
    <property type="molecule type" value="Genomic_DNA"/>
</dbReference>